<accession>A0AAD8XTZ3</accession>
<dbReference type="GO" id="GO:0008270">
    <property type="term" value="F:zinc ion binding"/>
    <property type="evidence" value="ECO:0007669"/>
    <property type="project" value="UniProtKB-KW"/>
</dbReference>
<dbReference type="EMBL" id="JATAAI010000049">
    <property type="protein sequence ID" value="KAK1733447.1"/>
    <property type="molecule type" value="Genomic_DNA"/>
</dbReference>
<dbReference type="Pfam" id="PF01753">
    <property type="entry name" value="zf-MYND"/>
    <property type="match status" value="1"/>
</dbReference>
<protein>
    <submittedName>
        <fullName evidence="8">Zf-MYND and TPR domain-containing protein</fullName>
    </submittedName>
</protein>
<evidence type="ECO:0000259" key="6">
    <source>
        <dbReference type="PROSITE" id="PS50089"/>
    </source>
</evidence>
<feature type="compositionally biased region" description="Basic and acidic residues" evidence="5">
    <location>
        <begin position="289"/>
        <end position="311"/>
    </location>
</feature>
<evidence type="ECO:0000313" key="9">
    <source>
        <dbReference type="Proteomes" id="UP001224775"/>
    </source>
</evidence>
<dbReference type="PROSITE" id="PS50865">
    <property type="entry name" value="ZF_MYND_2"/>
    <property type="match status" value="1"/>
</dbReference>
<comment type="caution">
    <text evidence="8">The sequence shown here is derived from an EMBL/GenBank/DDBJ whole genome shotgun (WGS) entry which is preliminary data.</text>
</comment>
<proteinExistence type="predicted"/>
<feature type="domain" description="MYND-type" evidence="7">
    <location>
        <begin position="15"/>
        <end position="56"/>
    </location>
</feature>
<evidence type="ECO:0000256" key="4">
    <source>
        <dbReference type="PROSITE-ProRule" id="PRU00134"/>
    </source>
</evidence>
<dbReference type="SUPFAM" id="SSF81901">
    <property type="entry name" value="HCP-like"/>
    <property type="match status" value="1"/>
</dbReference>
<evidence type="ECO:0000256" key="1">
    <source>
        <dbReference type="ARBA" id="ARBA00022723"/>
    </source>
</evidence>
<dbReference type="InterPro" id="IPR001841">
    <property type="entry name" value="Znf_RING"/>
</dbReference>
<organism evidence="8 9">
    <name type="scientific">Skeletonema marinoi</name>
    <dbReference type="NCBI Taxonomy" id="267567"/>
    <lineage>
        <taxon>Eukaryota</taxon>
        <taxon>Sar</taxon>
        <taxon>Stramenopiles</taxon>
        <taxon>Ochrophyta</taxon>
        <taxon>Bacillariophyta</taxon>
        <taxon>Coscinodiscophyceae</taxon>
        <taxon>Thalassiosirophycidae</taxon>
        <taxon>Thalassiosirales</taxon>
        <taxon>Skeletonemataceae</taxon>
        <taxon>Skeletonema</taxon>
        <taxon>Skeletonema marinoi-dohrnii complex</taxon>
    </lineage>
</organism>
<dbReference type="SMART" id="SM00671">
    <property type="entry name" value="SEL1"/>
    <property type="match status" value="3"/>
</dbReference>
<evidence type="ECO:0000313" key="8">
    <source>
        <dbReference type="EMBL" id="KAK1733447.1"/>
    </source>
</evidence>
<dbReference type="PANTHER" id="PTHR45011">
    <property type="entry name" value="DAP3-BINDING CELL DEATH ENHANCER 1"/>
    <property type="match status" value="1"/>
</dbReference>
<dbReference type="Gene3D" id="1.25.40.10">
    <property type="entry name" value="Tetratricopeptide repeat domain"/>
    <property type="match status" value="1"/>
</dbReference>
<dbReference type="PROSITE" id="PS50089">
    <property type="entry name" value="ZF_RING_2"/>
    <property type="match status" value="1"/>
</dbReference>
<feature type="region of interest" description="Disordered" evidence="5">
    <location>
        <begin position="283"/>
        <end position="311"/>
    </location>
</feature>
<keyword evidence="9" id="KW-1185">Reference proteome</keyword>
<dbReference type="InterPro" id="IPR011990">
    <property type="entry name" value="TPR-like_helical_dom_sf"/>
</dbReference>
<name>A0AAD8XTZ3_9STRA</name>
<dbReference type="PANTHER" id="PTHR45011:SF1">
    <property type="entry name" value="DAP3-BINDING CELL DEATH ENHANCER 1"/>
    <property type="match status" value="1"/>
</dbReference>
<sequence>MSGSSEESDEIMMCCALCGTAEVDDIKLKTCTACKSVRYCSVKCQREHRSQHKRACKKRAAELHDEILFKQPENSHKGDCPICCLPISLERTKSTLMSCCSKIICNGCVFSNDMRIFESSLEPTCPFCRHPDPESKDEGEKNITKRVNANDPVAMTHLGVLRYFEGDYDGAFRYQNLAANLGDSGGHFQLSCLYRKGHGVEKDRKKEVYHLEQAAIGGHPNARYNLGCQEEENGRMDRAMKHWIIAAALGHDGSLDALKDSFKDGLLSKEDFAAALRAHQAAIDATKSPQREEAEKLEREIKLDDIHRSQS</sequence>
<evidence type="ECO:0000256" key="5">
    <source>
        <dbReference type="SAM" id="MobiDB-lite"/>
    </source>
</evidence>
<dbReference type="InterPro" id="IPR006597">
    <property type="entry name" value="Sel1-like"/>
</dbReference>
<dbReference type="InterPro" id="IPR052748">
    <property type="entry name" value="ISR_Activator"/>
</dbReference>
<evidence type="ECO:0000256" key="2">
    <source>
        <dbReference type="ARBA" id="ARBA00022771"/>
    </source>
</evidence>
<dbReference type="AlphaFoldDB" id="A0AAD8XTZ3"/>
<keyword evidence="3" id="KW-0862">Zinc</keyword>
<evidence type="ECO:0000259" key="7">
    <source>
        <dbReference type="PROSITE" id="PS50865"/>
    </source>
</evidence>
<dbReference type="Gene3D" id="6.10.140.2220">
    <property type="match status" value="1"/>
</dbReference>
<dbReference type="Proteomes" id="UP001224775">
    <property type="component" value="Unassembled WGS sequence"/>
</dbReference>
<reference evidence="8" key="1">
    <citation type="submission" date="2023-06" db="EMBL/GenBank/DDBJ databases">
        <title>Survivors Of The Sea: Transcriptome response of Skeletonema marinoi to long-term dormancy.</title>
        <authorList>
            <person name="Pinder M.I.M."/>
            <person name="Kourtchenko O."/>
            <person name="Robertson E.K."/>
            <person name="Larsson T."/>
            <person name="Maumus F."/>
            <person name="Osuna-Cruz C.M."/>
            <person name="Vancaester E."/>
            <person name="Stenow R."/>
            <person name="Vandepoele K."/>
            <person name="Ploug H."/>
            <person name="Bruchert V."/>
            <person name="Godhe A."/>
            <person name="Topel M."/>
        </authorList>
    </citation>
    <scope>NUCLEOTIDE SEQUENCE</scope>
    <source>
        <strain evidence="8">R05AC</strain>
    </source>
</reference>
<keyword evidence="2 4" id="KW-0863">Zinc-finger</keyword>
<feature type="domain" description="RING-type" evidence="6">
    <location>
        <begin position="80"/>
        <end position="129"/>
    </location>
</feature>
<gene>
    <name evidence="8" type="ORF">QTG54_015862</name>
</gene>
<dbReference type="InterPro" id="IPR002893">
    <property type="entry name" value="Znf_MYND"/>
</dbReference>
<evidence type="ECO:0000256" key="3">
    <source>
        <dbReference type="ARBA" id="ARBA00022833"/>
    </source>
</evidence>
<dbReference type="SUPFAM" id="SSF144232">
    <property type="entry name" value="HIT/MYND zinc finger-like"/>
    <property type="match status" value="1"/>
</dbReference>
<keyword evidence="1" id="KW-0479">Metal-binding</keyword>